<organism evidence="2 3">
    <name type="scientific">Rubroshorea leprosula</name>
    <dbReference type="NCBI Taxonomy" id="152421"/>
    <lineage>
        <taxon>Eukaryota</taxon>
        <taxon>Viridiplantae</taxon>
        <taxon>Streptophyta</taxon>
        <taxon>Embryophyta</taxon>
        <taxon>Tracheophyta</taxon>
        <taxon>Spermatophyta</taxon>
        <taxon>Magnoliopsida</taxon>
        <taxon>eudicotyledons</taxon>
        <taxon>Gunneridae</taxon>
        <taxon>Pentapetalae</taxon>
        <taxon>rosids</taxon>
        <taxon>malvids</taxon>
        <taxon>Malvales</taxon>
        <taxon>Dipterocarpaceae</taxon>
        <taxon>Rubroshorea</taxon>
    </lineage>
</organism>
<gene>
    <name evidence="2" type="ORF">SLEP1_g4433</name>
</gene>
<dbReference type="AlphaFoldDB" id="A0AAV5HUN3"/>
<dbReference type="Pfam" id="PF07727">
    <property type="entry name" value="RVT_2"/>
    <property type="match status" value="1"/>
</dbReference>
<sequence>MVTRAKSGKHTGHIQTVFPKFTHVMTSNTSSLIDADVDIREPKTVRKALQLPHWVTEMEEELEALHKNNTWTLVFAPSPQTNIVGSKWVFKTKLNSDGSVDRFKARSLDVKNAFLHGNLKEEVYMHQPPSFEDPIHLDYVCKLIKSIYGLKQAPRAWFDTFTFQFLKMGFSYNRANSSLFILHNGQDTILLLLYVDDIVLTASSLTLLQEVINNLSSKFALKDLGSLSYFLAATIATPLAVKDITTRDNDPVDTQEYRKIDIGVSLPHPPQHFSDNISSLHMSVNLAFHARTKHIELDYHFVQEKMALGTLITGLELSFNTEKLNSGRRARRSVSRPGASSNMKLRGIERQWNAEPQASCFEGNKGGKLLHNCYVAKTTCFLSFFILDDQKTGVWTLWRRGR</sequence>
<dbReference type="Proteomes" id="UP001054252">
    <property type="component" value="Unassembled WGS sequence"/>
</dbReference>
<protein>
    <recommendedName>
        <fullName evidence="1">Reverse transcriptase Ty1/copia-type domain-containing protein</fullName>
    </recommendedName>
</protein>
<evidence type="ECO:0000313" key="3">
    <source>
        <dbReference type="Proteomes" id="UP001054252"/>
    </source>
</evidence>
<dbReference type="SUPFAM" id="SSF56672">
    <property type="entry name" value="DNA/RNA polymerases"/>
    <property type="match status" value="1"/>
</dbReference>
<feature type="domain" description="Reverse transcriptase Ty1/copia-type" evidence="1">
    <location>
        <begin position="107"/>
        <end position="236"/>
    </location>
</feature>
<reference evidence="2 3" key="1">
    <citation type="journal article" date="2021" name="Commun. Biol.">
        <title>The genome of Shorea leprosula (Dipterocarpaceae) highlights the ecological relevance of drought in aseasonal tropical rainforests.</title>
        <authorList>
            <person name="Ng K.K.S."/>
            <person name="Kobayashi M.J."/>
            <person name="Fawcett J.A."/>
            <person name="Hatakeyama M."/>
            <person name="Paape T."/>
            <person name="Ng C.H."/>
            <person name="Ang C.C."/>
            <person name="Tnah L.H."/>
            <person name="Lee C.T."/>
            <person name="Nishiyama T."/>
            <person name="Sese J."/>
            <person name="O'Brien M.J."/>
            <person name="Copetti D."/>
            <person name="Mohd Noor M.I."/>
            <person name="Ong R.C."/>
            <person name="Putra M."/>
            <person name="Sireger I.Z."/>
            <person name="Indrioko S."/>
            <person name="Kosugi Y."/>
            <person name="Izuno A."/>
            <person name="Isagi Y."/>
            <person name="Lee S.L."/>
            <person name="Shimizu K.K."/>
        </authorList>
    </citation>
    <scope>NUCLEOTIDE SEQUENCE [LARGE SCALE GENOMIC DNA]</scope>
    <source>
        <strain evidence="2">214</strain>
    </source>
</reference>
<dbReference type="InterPro" id="IPR043502">
    <property type="entry name" value="DNA/RNA_pol_sf"/>
</dbReference>
<evidence type="ECO:0000313" key="2">
    <source>
        <dbReference type="EMBL" id="GKU90440.1"/>
    </source>
</evidence>
<comment type="caution">
    <text evidence="2">The sequence shown here is derived from an EMBL/GenBank/DDBJ whole genome shotgun (WGS) entry which is preliminary data.</text>
</comment>
<accession>A0AAV5HUN3</accession>
<proteinExistence type="predicted"/>
<dbReference type="InterPro" id="IPR013103">
    <property type="entry name" value="RVT_2"/>
</dbReference>
<evidence type="ECO:0000259" key="1">
    <source>
        <dbReference type="Pfam" id="PF07727"/>
    </source>
</evidence>
<keyword evidence="3" id="KW-1185">Reference proteome</keyword>
<dbReference type="EMBL" id="BPVZ01000004">
    <property type="protein sequence ID" value="GKU90440.1"/>
    <property type="molecule type" value="Genomic_DNA"/>
</dbReference>
<name>A0AAV5HUN3_9ROSI</name>